<sequence>MAPVSGLDTPQIKDEKKAGKPAFFRKETLRLVLRFFRWSGLLRLLTLHCFRVDSVEVDRLQHQCREAAFNRQHVDSFASVREQDVRAESAQGLRQLLRAQTVDHEYAGLLHFDNKRSLISQFGGDGQGQNDFPLVVADFLVFGVQVHVDLWLPLGLENRRRVWRFERKVFQINTLQRENWLLGSFCILRHDSTLISLYWFAARSSEPPLVNSRRRASANAITWEPTRVVIFQLFRKGRLIRPTLPIAEAHPACQRAPDRRVRRSPPHVPHRPRSAAPCGDRFSASFPASGRH</sequence>
<name>Q2SMA4_HAHCH</name>
<keyword evidence="3" id="KW-1185">Reference proteome</keyword>
<evidence type="ECO:0000256" key="1">
    <source>
        <dbReference type="SAM" id="MobiDB-lite"/>
    </source>
</evidence>
<evidence type="ECO:0000313" key="2">
    <source>
        <dbReference type="EMBL" id="ABC28220.1"/>
    </source>
</evidence>
<organism evidence="2 3">
    <name type="scientific">Hahella chejuensis (strain KCTC 2396)</name>
    <dbReference type="NCBI Taxonomy" id="349521"/>
    <lineage>
        <taxon>Bacteria</taxon>
        <taxon>Pseudomonadati</taxon>
        <taxon>Pseudomonadota</taxon>
        <taxon>Gammaproteobacteria</taxon>
        <taxon>Oceanospirillales</taxon>
        <taxon>Hahellaceae</taxon>
        <taxon>Hahella</taxon>
    </lineage>
</organism>
<dbReference type="eggNOG" id="ENOG5033DWN">
    <property type="taxonomic scope" value="Bacteria"/>
</dbReference>
<proteinExistence type="predicted"/>
<dbReference type="KEGG" id="hch:HCH_01354"/>
<feature type="compositionally biased region" description="Basic residues" evidence="1">
    <location>
        <begin position="260"/>
        <end position="273"/>
    </location>
</feature>
<protein>
    <submittedName>
        <fullName evidence="2">Uncharacterized protein</fullName>
    </submittedName>
</protein>
<dbReference type="HOGENOM" id="CLU_952378_0_0_6"/>
<accession>Q2SMA4</accession>
<reference evidence="2 3" key="1">
    <citation type="journal article" date="2005" name="Nucleic Acids Res.">
        <title>Genomic blueprint of Hahella chejuensis, a marine microbe producing an algicidal agent.</title>
        <authorList>
            <person name="Jeong H."/>
            <person name="Yim J.H."/>
            <person name="Lee C."/>
            <person name="Choi S.-H."/>
            <person name="Park Y.K."/>
            <person name="Yoon S.H."/>
            <person name="Hur C.-G."/>
            <person name="Kang H.-Y."/>
            <person name="Kim D."/>
            <person name="Lee H.H."/>
            <person name="Park K.H."/>
            <person name="Park S.-H."/>
            <person name="Park H.-S."/>
            <person name="Lee H.K."/>
            <person name="Oh T.K."/>
            <person name="Kim J.F."/>
        </authorList>
    </citation>
    <scope>NUCLEOTIDE SEQUENCE [LARGE SCALE GENOMIC DNA]</scope>
    <source>
        <strain evidence="2 3">KCTC 2396</strain>
    </source>
</reference>
<gene>
    <name evidence="2" type="ordered locus">HCH_01354</name>
</gene>
<dbReference type="Proteomes" id="UP000000238">
    <property type="component" value="Chromosome"/>
</dbReference>
<feature type="region of interest" description="Disordered" evidence="1">
    <location>
        <begin position="251"/>
        <end position="292"/>
    </location>
</feature>
<dbReference type="EMBL" id="CP000155">
    <property type="protein sequence ID" value="ABC28220.1"/>
    <property type="molecule type" value="Genomic_DNA"/>
</dbReference>
<evidence type="ECO:0000313" key="3">
    <source>
        <dbReference type="Proteomes" id="UP000000238"/>
    </source>
</evidence>
<dbReference type="AlphaFoldDB" id="Q2SMA4"/>